<evidence type="ECO:0000313" key="2">
    <source>
        <dbReference type="Proteomes" id="UP001501321"/>
    </source>
</evidence>
<protein>
    <submittedName>
        <fullName evidence="1">Gamma carbonic anhydrase family protein</fullName>
    </submittedName>
</protein>
<dbReference type="RefSeq" id="WP_345010179.1">
    <property type="nucleotide sequence ID" value="NZ_BAABFC010000004.1"/>
</dbReference>
<dbReference type="InterPro" id="IPR011004">
    <property type="entry name" value="Trimer_LpxA-like_sf"/>
</dbReference>
<dbReference type="Pfam" id="PF00132">
    <property type="entry name" value="Hexapep"/>
    <property type="match status" value="1"/>
</dbReference>
<gene>
    <name evidence="1" type="ORF">GCM10023095_07370</name>
</gene>
<reference evidence="2" key="1">
    <citation type="journal article" date="2019" name="Int. J. Syst. Evol. Microbiol.">
        <title>The Global Catalogue of Microorganisms (GCM) 10K type strain sequencing project: providing services to taxonomists for standard genome sequencing and annotation.</title>
        <authorList>
            <consortium name="The Broad Institute Genomics Platform"/>
            <consortium name="The Broad Institute Genome Sequencing Center for Infectious Disease"/>
            <person name="Wu L."/>
            <person name="Ma J."/>
        </authorList>
    </citation>
    <scope>NUCLEOTIDE SEQUENCE [LARGE SCALE GENOMIC DNA]</scope>
    <source>
        <strain evidence="2">JCM 32226</strain>
    </source>
</reference>
<proteinExistence type="predicted"/>
<dbReference type="PANTHER" id="PTHR13061">
    <property type="entry name" value="DYNACTIN SUBUNIT P25"/>
    <property type="match status" value="1"/>
</dbReference>
<dbReference type="SUPFAM" id="SSF51161">
    <property type="entry name" value="Trimeric LpxA-like enzymes"/>
    <property type="match status" value="1"/>
</dbReference>
<sequence length="180" mass="19304">MTHTSIRAFAEHHPECASGCYIDPSSTVIGRVGLGIDSSIWPQTVVRGDVNYIQIGERSNVQDGCVLHVSRPSEAHPAGLPLIIGSEVTVGHKVMLHACTIGDRCLIGMGSIVLDGAVIEDEVLLGAGSLVPPGKRLTSGYLYLGSPVRQVRPLTPDERAFFRLSAENYVRLKNVYLDGA</sequence>
<dbReference type="Proteomes" id="UP001501321">
    <property type="component" value="Unassembled WGS sequence"/>
</dbReference>
<dbReference type="Gene3D" id="2.160.10.10">
    <property type="entry name" value="Hexapeptide repeat proteins"/>
    <property type="match status" value="1"/>
</dbReference>
<accession>A0ABP8Q1R3</accession>
<dbReference type="CDD" id="cd04645">
    <property type="entry name" value="LbH_gamma_CA_like"/>
    <property type="match status" value="1"/>
</dbReference>
<name>A0ABP8Q1R3_9GAMM</name>
<comment type="caution">
    <text evidence="1">The sequence shown here is derived from an EMBL/GenBank/DDBJ whole genome shotgun (WGS) entry which is preliminary data.</text>
</comment>
<dbReference type="PANTHER" id="PTHR13061:SF56">
    <property type="entry name" value="PROTEIN YRDA"/>
    <property type="match status" value="1"/>
</dbReference>
<organism evidence="1 2">
    <name type="scientific">Pseudaeromonas paramecii</name>
    <dbReference type="NCBI Taxonomy" id="2138166"/>
    <lineage>
        <taxon>Bacteria</taxon>
        <taxon>Pseudomonadati</taxon>
        <taxon>Pseudomonadota</taxon>
        <taxon>Gammaproteobacteria</taxon>
        <taxon>Aeromonadales</taxon>
        <taxon>Aeromonadaceae</taxon>
        <taxon>Pseudaeromonas</taxon>
    </lineage>
</organism>
<dbReference type="InterPro" id="IPR001451">
    <property type="entry name" value="Hexapep"/>
</dbReference>
<dbReference type="InterPro" id="IPR047324">
    <property type="entry name" value="LbH_gamma_CA-like"/>
</dbReference>
<keyword evidence="2" id="KW-1185">Reference proteome</keyword>
<evidence type="ECO:0000313" key="1">
    <source>
        <dbReference type="EMBL" id="GAA4494957.1"/>
    </source>
</evidence>
<dbReference type="InterPro" id="IPR050484">
    <property type="entry name" value="Transf_Hexapept/Carb_Anhydrase"/>
</dbReference>
<dbReference type="EMBL" id="BAABFC010000004">
    <property type="protein sequence ID" value="GAA4494957.1"/>
    <property type="molecule type" value="Genomic_DNA"/>
</dbReference>